<protein>
    <submittedName>
        <fullName evidence="8">(Fe-S)-binding protein</fullName>
    </submittedName>
</protein>
<dbReference type="Pfam" id="PF02754">
    <property type="entry name" value="CCG"/>
    <property type="match status" value="2"/>
</dbReference>
<dbReference type="EMBL" id="CP053085">
    <property type="protein sequence ID" value="QJR34403.1"/>
    <property type="molecule type" value="Genomic_DNA"/>
</dbReference>
<reference evidence="8 9" key="1">
    <citation type="submission" date="2020-05" db="EMBL/GenBank/DDBJ databases">
        <title>Complete genome sequence of Gemmatimonas greenlandica TET16.</title>
        <authorList>
            <person name="Zeng Y."/>
        </authorList>
    </citation>
    <scope>NUCLEOTIDE SEQUENCE [LARGE SCALE GENOMIC DNA]</scope>
    <source>
        <strain evidence="8 9">TET16</strain>
    </source>
</reference>
<dbReference type="InterPro" id="IPR036197">
    <property type="entry name" value="NarG-like_sf"/>
</dbReference>
<name>A0A6M4IHX6_9BACT</name>
<dbReference type="GO" id="GO:0016491">
    <property type="term" value="F:oxidoreductase activity"/>
    <property type="evidence" value="ECO:0007669"/>
    <property type="project" value="UniProtKB-KW"/>
</dbReference>
<feature type="transmembrane region" description="Helical" evidence="6">
    <location>
        <begin position="105"/>
        <end position="129"/>
    </location>
</feature>
<keyword evidence="2" id="KW-0479">Metal-binding</keyword>
<dbReference type="Gene3D" id="1.10.1060.10">
    <property type="entry name" value="Alpha-helical ferredoxin"/>
    <property type="match status" value="1"/>
</dbReference>
<evidence type="ECO:0000256" key="6">
    <source>
        <dbReference type="SAM" id="Phobius"/>
    </source>
</evidence>
<dbReference type="AlphaFoldDB" id="A0A6M4IHX6"/>
<evidence type="ECO:0000256" key="3">
    <source>
        <dbReference type="ARBA" id="ARBA00023002"/>
    </source>
</evidence>
<dbReference type="KEGG" id="ggr:HKW67_02135"/>
<dbReference type="SUPFAM" id="SSF46548">
    <property type="entry name" value="alpha-helical ferredoxin"/>
    <property type="match status" value="1"/>
</dbReference>
<dbReference type="GO" id="GO:0046872">
    <property type="term" value="F:metal ion binding"/>
    <property type="evidence" value="ECO:0007669"/>
    <property type="project" value="UniProtKB-KW"/>
</dbReference>
<dbReference type="PROSITE" id="PS00198">
    <property type="entry name" value="4FE4S_FER_1"/>
    <property type="match status" value="1"/>
</dbReference>
<organism evidence="8 9">
    <name type="scientific">Gemmatimonas groenlandica</name>
    <dbReference type="NCBI Taxonomy" id="2732249"/>
    <lineage>
        <taxon>Bacteria</taxon>
        <taxon>Pseudomonadati</taxon>
        <taxon>Gemmatimonadota</taxon>
        <taxon>Gemmatimonadia</taxon>
        <taxon>Gemmatimonadales</taxon>
        <taxon>Gemmatimonadaceae</taxon>
        <taxon>Gemmatimonas</taxon>
    </lineage>
</organism>
<keyword evidence="1" id="KW-0004">4Fe-4S</keyword>
<keyword evidence="3" id="KW-0560">Oxidoreductase</keyword>
<dbReference type="InterPro" id="IPR051460">
    <property type="entry name" value="HdrC_iron-sulfur_subunit"/>
</dbReference>
<evidence type="ECO:0000256" key="2">
    <source>
        <dbReference type="ARBA" id="ARBA00022723"/>
    </source>
</evidence>
<gene>
    <name evidence="8" type="ORF">HKW67_02135</name>
</gene>
<keyword evidence="6" id="KW-1133">Transmembrane helix</keyword>
<dbReference type="InterPro" id="IPR004017">
    <property type="entry name" value="Cys_rich_dom"/>
</dbReference>
<dbReference type="RefSeq" id="WP_171223829.1">
    <property type="nucleotide sequence ID" value="NZ_CP053085.1"/>
</dbReference>
<sequence length="681" mass="75469">MFGVSNLVFAVILAVALGFFARSAKRLNRWLNIGHDEVRTDHPDQRTKNFLLIGLGQSKILRDPVGGMMHALVFWGFCVLGLGTIEIMIQGLYTPFTWDLILPRFLYLPYVVSQEIFAVFVLIPVVYLLYRRLVIKPKRFAEVSGADAVFILSMIATLMLTLMLLFVMELRTGAPTDGRIISGLLLPLFSGVAPETAHMVARASWWIHAVLILYFLNHLPGSKHLHVLTSLINVWFSNTSGPGRIGAMRPMDLEAENAEQFGAADVEHLSWKNLLDGYSCTECGRCTAVCPANTTGKLLSPRMIVVKTRARLTEKATTLDAIAASGGTATEEQTAVLAKNLLDDWITEEELWACTSCRACVQECPVSIDQLDIINELRRDLVLMESRFPEELAPALTSLERNGSPWAFSASDRAQWAEGMDIPTMAELVEKGEKADILFWVGCMGSFDDRAKKITVAFARILQAANVRFAILGQEETCHGDPARRMGNEYLYQMLAKGVIETLDGYNVKTIVTFCPHCFHQMGSEFPDIGGNYEVIHHTDYIERLLEAGRVPLDTEHGQRLKVAYHDSCYLGRYNEIYDAPRNTLKRALPIMELVEPPRTKSRGMCCGAGGGRMWMEENVGKRVNVERSEELLATGADQIAVACPFCMTMITDGVTGAGSSVPVLDISEVVASRLLPIVPA</sequence>
<feature type="domain" description="4Fe-4S ferredoxin-type" evidence="7">
    <location>
        <begin position="343"/>
        <end position="376"/>
    </location>
</feature>
<keyword evidence="4" id="KW-0408">Iron</keyword>
<feature type="transmembrane region" description="Helical" evidence="6">
    <location>
        <begin position="6"/>
        <end position="24"/>
    </location>
</feature>
<dbReference type="Pfam" id="PF13187">
    <property type="entry name" value="Fer4_9"/>
    <property type="match status" value="1"/>
</dbReference>
<dbReference type="InterPro" id="IPR009051">
    <property type="entry name" value="Helical_ferredxn"/>
</dbReference>
<dbReference type="PANTHER" id="PTHR43255">
    <property type="entry name" value="IRON-SULFUR-BINDING OXIDOREDUCTASE FADF-RELATED-RELATED"/>
    <property type="match status" value="1"/>
</dbReference>
<feature type="transmembrane region" description="Helical" evidence="6">
    <location>
        <begin position="149"/>
        <end position="168"/>
    </location>
</feature>
<evidence type="ECO:0000259" key="7">
    <source>
        <dbReference type="PROSITE" id="PS51379"/>
    </source>
</evidence>
<evidence type="ECO:0000256" key="5">
    <source>
        <dbReference type="ARBA" id="ARBA00023014"/>
    </source>
</evidence>
<evidence type="ECO:0000313" key="9">
    <source>
        <dbReference type="Proteomes" id="UP000500938"/>
    </source>
</evidence>
<dbReference type="PROSITE" id="PS51379">
    <property type="entry name" value="4FE4S_FER_2"/>
    <property type="match status" value="2"/>
</dbReference>
<keyword evidence="9" id="KW-1185">Reference proteome</keyword>
<evidence type="ECO:0000313" key="8">
    <source>
        <dbReference type="EMBL" id="QJR34403.1"/>
    </source>
</evidence>
<proteinExistence type="predicted"/>
<feature type="domain" description="4Fe-4S ferredoxin-type" evidence="7">
    <location>
        <begin position="271"/>
        <end position="301"/>
    </location>
</feature>
<dbReference type="Gene3D" id="1.20.950.20">
    <property type="entry name" value="Transmembrane di-heme cytochromes, Chain C"/>
    <property type="match status" value="1"/>
</dbReference>
<accession>A0A6M4IHX6</accession>
<dbReference type="PANTHER" id="PTHR43255:SF1">
    <property type="entry name" value="IRON-SULFUR-BINDING OXIDOREDUCTASE FADF-RELATED"/>
    <property type="match status" value="1"/>
</dbReference>
<dbReference type="Proteomes" id="UP000500938">
    <property type="component" value="Chromosome"/>
</dbReference>
<evidence type="ECO:0000256" key="1">
    <source>
        <dbReference type="ARBA" id="ARBA00022485"/>
    </source>
</evidence>
<keyword evidence="5" id="KW-0411">Iron-sulfur</keyword>
<dbReference type="GO" id="GO:0051539">
    <property type="term" value="F:4 iron, 4 sulfur cluster binding"/>
    <property type="evidence" value="ECO:0007669"/>
    <property type="project" value="UniProtKB-KW"/>
</dbReference>
<dbReference type="InterPro" id="IPR017900">
    <property type="entry name" value="4Fe4S_Fe_S_CS"/>
</dbReference>
<keyword evidence="6" id="KW-0472">Membrane</keyword>
<dbReference type="InterPro" id="IPR017896">
    <property type="entry name" value="4Fe4S_Fe-S-bd"/>
</dbReference>
<dbReference type="GO" id="GO:0005886">
    <property type="term" value="C:plasma membrane"/>
    <property type="evidence" value="ECO:0007669"/>
    <property type="project" value="TreeGrafter"/>
</dbReference>
<keyword evidence="6" id="KW-0812">Transmembrane</keyword>
<feature type="transmembrane region" description="Helical" evidence="6">
    <location>
        <begin position="72"/>
        <end position="93"/>
    </location>
</feature>
<dbReference type="SUPFAM" id="SSF103501">
    <property type="entry name" value="Respiratory nitrate reductase 1 gamma chain"/>
    <property type="match status" value="1"/>
</dbReference>
<evidence type="ECO:0000256" key="4">
    <source>
        <dbReference type="ARBA" id="ARBA00023004"/>
    </source>
</evidence>